<accession>A0AAW1KPR1</accession>
<evidence type="ECO:0000313" key="2">
    <source>
        <dbReference type="Proteomes" id="UP001458880"/>
    </source>
</evidence>
<name>A0AAW1KPR1_POPJA</name>
<gene>
    <name evidence="1" type="ORF">QE152_g21613</name>
</gene>
<keyword evidence="2" id="KW-1185">Reference proteome</keyword>
<organism evidence="1 2">
    <name type="scientific">Popillia japonica</name>
    <name type="common">Japanese beetle</name>
    <dbReference type="NCBI Taxonomy" id="7064"/>
    <lineage>
        <taxon>Eukaryota</taxon>
        <taxon>Metazoa</taxon>
        <taxon>Ecdysozoa</taxon>
        <taxon>Arthropoda</taxon>
        <taxon>Hexapoda</taxon>
        <taxon>Insecta</taxon>
        <taxon>Pterygota</taxon>
        <taxon>Neoptera</taxon>
        <taxon>Endopterygota</taxon>
        <taxon>Coleoptera</taxon>
        <taxon>Polyphaga</taxon>
        <taxon>Scarabaeiformia</taxon>
        <taxon>Scarabaeidae</taxon>
        <taxon>Rutelinae</taxon>
        <taxon>Popillia</taxon>
    </lineage>
</organism>
<dbReference type="Proteomes" id="UP001458880">
    <property type="component" value="Unassembled WGS sequence"/>
</dbReference>
<evidence type="ECO:0000313" key="1">
    <source>
        <dbReference type="EMBL" id="KAK9721302.1"/>
    </source>
</evidence>
<reference evidence="1 2" key="1">
    <citation type="journal article" date="2024" name="BMC Genomics">
        <title>De novo assembly and annotation of Popillia japonica's genome with initial clues to its potential as an invasive pest.</title>
        <authorList>
            <person name="Cucini C."/>
            <person name="Boschi S."/>
            <person name="Funari R."/>
            <person name="Cardaioli E."/>
            <person name="Iannotti N."/>
            <person name="Marturano G."/>
            <person name="Paoli F."/>
            <person name="Bruttini M."/>
            <person name="Carapelli A."/>
            <person name="Frati F."/>
            <person name="Nardi F."/>
        </authorList>
    </citation>
    <scope>NUCLEOTIDE SEQUENCE [LARGE SCALE GENOMIC DNA]</scope>
    <source>
        <strain evidence="1">DMR45628</strain>
    </source>
</reference>
<dbReference type="EMBL" id="JASPKY010000200">
    <property type="protein sequence ID" value="KAK9721302.1"/>
    <property type="molecule type" value="Genomic_DNA"/>
</dbReference>
<protein>
    <submittedName>
        <fullName evidence="1">Uncharacterized protein</fullName>
    </submittedName>
</protein>
<proteinExistence type="predicted"/>
<sequence>MWKSPFGYNPQQFPRIPPYLTNSIPKDVECPQVSTTTPRSVCTSPKPSTAPPCHSKEVCCIYEDLLAIIEKMVQYLLQDSPACNIKFTDQEKLKIAEALNIIIKYLHMQCRNVNADQQYCGNKELNVEVSLILEDILSMLPIALLQSKCSKLELNNQLCCLLNIVNGEEARNCGLDSLNLALYLVYKNNINENLAEKKHEIVDLWVDYLYKTQFLNCNEVCPAKVPLLNDVKATEELLTKLRKLFLYEYVLRLREKDPKIQGVDSVIAFCTKNCTCTFGLEGDYKISGLQKNKISLEELLVLVENHLKGKYNFKPTTECTPCCVETSVNEGVLPSICHQSSQCSKTKEEPNYPVTPLETLQASLGHEAPICSKPGYSRANLGVESPICLDQNLDLLPNLEGPVCFKPPPSKCPHPPSVQPNLGSDSPICSKPSNLDPLHPICPHSRPRPRPICSKPAYSPPNLGSEPPICSKPNRVHSPPDASICLQPPSELPNCGFRFQPHRSNAPNYQHIDLGSEAPICLDSPTSSNNENLSNSVPQLSDLNLGRKHPICPESSDLSANLGSAAPISMGYPRGRPRIPIGRESFEHCEIDYNNPSNLSPIIFPSSDDTGSCCQFDQIRHNCTKTVRPPANPTAPICSKSPESIQASLGPSDLDCVIEDPVDLGHKLCNLDNVGIDYPKLPSPPIGAKASPNCPKPSMDVTNVYCDEFPLSKLHSGHLGSGYNILTSSEPIGCLGCGGGCGGGGKFPLDMDAYNVYNTEVTESKDVVCRKPAPNGRRCPYCTPYIRELDF</sequence>
<dbReference type="AlphaFoldDB" id="A0AAW1KPR1"/>
<comment type="caution">
    <text evidence="1">The sequence shown here is derived from an EMBL/GenBank/DDBJ whole genome shotgun (WGS) entry which is preliminary data.</text>
</comment>